<comment type="similarity">
    <text evidence="1">Belongs to the UPF0282 family.</text>
</comment>
<dbReference type="InterPro" id="IPR036866">
    <property type="entry name" value="RibonucZ/Hydroxyglut_hydro"/>
</dbReference>
<protein>
    <recommendedName>
        <fullName evidence="1">UPF0282 protein ENV02_02560</fullName>
    </recommendedName>
</protein>
<organism evidence="2">
    <name type="scientific">Ignisphaera aggregans</name>
    <dbReference type="NCBI Taxonomy" id="334771"/>
    <lineage>
        <taxon>Archaea</taxon>
        <taxon>Thermoproteota</taxon>
        <taxon>Thermoprotei</taxon>
        <taxon>Desulfurococcales</taxon>
        <taxon>Desulfurococcaceae</taxon>
        <taxon>Ignisphaera</taxon>
    </lineage>
</organism>
<dbReference type="Gene3D" id="3.60.15.10">
    <property type="entry name" value="Ribonuclease Z/Hydroxyacylglutathione hydrolase-like"/>
    <property type="match status" value="1"/>
</dbReference>
<dbReference type="PANTHER" id="PTHR43546:SF4">
    <property type="entry name" value="UPF0282 PROTEIN MJ1629"/>
    <property type="match status" value="1"/>
</dbReference>
<reference evidence="2" key="1">
    <citation type="journal article" date="2020" name="mSystems">
        <title>Genome- and Community-Level Interaction Insights into Carbon Utilization and Element Cycling Functions of Hydrothermarchaeota in Hydrothermal Sediment.</title>
        <authorList>
            <person name="Zhou Z."/>
            <person name="Liu Y."/>
            <person name="Xu W."/>
            <person name="Pan J."/>
            <person name="Luo Z.H."/>
            <person name="Li M."/>
        </authorList>
    </citation>
    <scope>NUCLEOTIDE SEQUENCE [LARGE SCALE GENOMIC DNA]</scope>
    <source>
        <strain evidence="2">SpSt-721</strain>
    </source>
</reference>
<dbReference type="EMBL" id="DTET01000122">
    <property type="protein sequence ID" value="HGV66685.1"/>
    <property type="molecule type" value="Genomic_DNA"/>
</dbReference>
<name>A0A7J3QDX8_9CREN</name>
<proteinExistence type="inferred from homology"/>
<dbReference type="NCBIfam" id="NF003287">
    <property type="entry name" value="PRK04286.1-1"/>
    <property type="match status" value="1"/>
</dbReference>
<dbReference type="InterPro" id="IPR050114">
    <property type="entry name" value="UPF0173_UPF0282_UlaG_hydrolase"/>
</dbReference>
<accession>A0A7J3QDX8</accession>
<dbReference type="PIRSF" id="PIRSF004944">
    <property type="entry name" value="UCP004944_hydrls"/>
    <property type="match status" value="1"/>
</dbReference>
<dbReference type="InterPro" id="IPR014426">
    <property type="entry name" value="UPF0282_hydrls"/>
</dbReference>
<comment type="caution">
    <text evidence="2">The sequence shown here is derived from an EMBL/GenBank/DDBJ whole genome shotgun (WGS) entry which is preliminary data.</text>
</comment>
<dbReference type="SUPFAM" id="SSF56281">
    <property type="entry name" value="Metallo-hydrolase/oxidoreductase"/>
    <property type="match status" value="1"/>
</dbReference>
<dbReference type="PANTHER" id="PTHR43546">
    <property type="entry name" value="UPF0173 METAL-DEPENDENT HYDROLASE MJ1163-RELATED"/>
    <property type="match status" value="1"/>
</dbReference>
<dbReference type="AlphaFoldDB" id="A0A7J3QDX8"/>
<gene>
    <name evidence="2" type="ORF">ENV02_02560</name>
</gene>
<evidence type="ECO:0000313" key="2">
    <source>
        <dbReference type="EMBL" id="HGV66685.1"/>
    </source>
</evidence>
<dbReference type="HAMAP" id="MF_01406">
    <property type="entry name" value="UPF0282"/>
    <property type="match status" value="1"/>
</dbReference>
<sequence>MMDNTMLLKLIAFESLGVRSQATYIQTNNALIFIDPSAALAPRRYGLPPHKIEALRLLEVFRNINSFIQDSEYIIITHYHYDHHDPGVFVDVNLYKDKVFLVKDPQNNINFSQKIRANRFLNIIKDKSKDIKIIDGKIINFGETQLVFSQPLPHGESNKLGYVISLCIKDKDYAVLFTSDIEGGPLKEHLQIIKMCSPRIAIIDGPPTYLLDYKYSRESFKRSLNFLKSFSEIPDLEIIILDHHICRELNYLNKINKIIEEFNVIGKRILNAANFMGVDTQFLEALRKELYNKEPVNGIDILKSYKKIYIEGMGEE</sequence>
<evidence type="ECO:0000256" key="1">
    <source>
        <dbReference type="HAMAP-Rule" id="MF_01406"/>
    </source>
</evidence>